<dbReference type="Gene3D" id="1.20.1270.60">
    <property type="entry name" value="Arfaptin homology (AH) domain/BAR domain"/>
    <property type="match status" value="1"/>
</dbReference>
<feature type="region of interest" description="Disordered" evidence="1">
    <location>
        <begin position="305"/>
        <end position="920"/>
    </location>
</feature>
<reference evidence="2 3" key="1">
    <citation type="journal article" date="2016" name="Mol. Biol. Evol.">
        <title>Comparative Genomics of Early-Diverging Mushroom-Forming Fungi Provides Insights into the Origins of Lignocellulose Decay Capabilities.</title>
        <authorList>
            <person name="Nagy L.G."/>
            <person name="Riley R."/>
            <person name="Tritt A."/>
            <person name="Adam C."/>
            <person name="Daum C."/>
            <person name="Floudas D."/>
            <person name="Sun H."/>
            <person name="Yadav J.S."/>
            <person name="Pangilinan J."/>
            <person name="Larsson K.H."/>
            <person name="Matsuura K."/>
            <person name="Barry K."/>
            <person name="Labutti K."/>
            <person name="Kuo R."/>
            <person name="Ohm R.A."/>
            <person name="Bhattacharya S.S."/>
            <person name="Shirouzu T."/>
            <person name="Yoshinaga Y."/>
            <person name="Martin F.M."/>
            <person name="Grigoriev I.V."/>
            <person name="Hibbett D.S."/>
        </authorList>
    </citation>
    <scope>NUCLEOTIDE SEQUENCE [LARGE SCALE GENOMIC DNA]</scope>
    <source>
        <strain evidence="2 3">L-15889</strain>
    </source>
</reference>
<dbReference type="EMBL" id="KV429047">
    <property type="protein sequence ID" value="KZT71189.1"/>
    <property type="molecule type" value="Genomic_DNA"/>
</dbReference>
<feature type="region of interest" description="Disordered" evidence="1">
    <location>
        <begin position="110"/>
        <end position="137"/>
    </location>
</feature>
<evidence type="ECO:0000313" key="2">
    <source>
        <dbReference type="EMBL" id="KZT71189.1"/>
    </source>
</evidence>
<evidence type="ECO:0008006" key="4">
    <source>
        <dbReference type="Google" id="ProtNLM"/>
    </source>
</evidence>
<feature type="compositionally biased region" description="Pro residues" evidence="1">
    <location>
        <begin position="553"/>
        <end position="582"/>
    </location>
</feature>
<feature type="compositionally biased region" description="Low complexity" evidence="1">
    <location>
        <begin position="759"/>
        <end position="780"/>
    </location>
</feature>
<feature type="compositionally biased region" description="Low complexity" evidence="1">
    <location>
        <begin position="854"/>
        <end position="869"/>
    </location>
</feature>
<dbReference type="Pfam" id="PF13805">
    <property type="entry name" value="Pil1"/>
    <property type="match status" value="1"/>
</dbReference>
<gene>
    <name evidence="2" type="ORF">DAEQUDRAFT_688159</name>
</gene>
<evidence type="ECO:0000256" key="1">
    <source>
        <dbReference type="SAM" id="MobiDB-lite"/>
    </source>
</evidence>
<dbReference type="InterPro" id="IPR028245">
    <property type="entry name" value="PIL1/LSP1"/>
</dbReference>
<feature type="compositionally biased region" description="Polar residues" evidence="1">
    <location>
        <begin position="607"/>
        <end position="620"/>
    </location>
</feature>
<keyword evidence="3" id="KW-1185">Reference proteome</keyword>
<dbReference type="InterPro" id="IPR027267">
    <property type="entry name" value="AH/BAR_dom_sf"/>
</dbReference>
<feature type="compositionally biased region" description="Basic and acidic residues" evidence="1">
    <location>
        <begin position="583"/>
        <end position="601"/>
    </location>
</feature>
<dbReference type="PANTHER" id="PTHR31962">
    <property type="entry name" value="SPHINGOLIPID LONG CHAIN BASE-RESPONSIVE PROTEIN PIL1"/>
    <property type="match status" value="1"/>
</dbReference>
<evidence type="ECO:0000313" key="3">
    <source>
        <dbReference type="Proteomes" id="UP000076727"/>
    </source>
</evidence>
<feature type="compositionally biased region" description="Gly residues" evidence="1">
    <location>
        <begin position="656"/>
        <end position="667"/>
    </location>
</feature>
<dbReference type="GO" id="GO:0036286">
    <property type="term" value="C:eisosome filament"/>
    <property type="evidence" value="ECO:0007669"/>
    <property type="project" value="TreeGrafter"/>
</dbReference>
<dbReference type="GO" id="GO:0008289">
    <property type="term" value="F:lipid binding"/>
    <property type="evidence" value="ECO:0007669"/>
    <property type="project" value="TreeGrafter"/>
</dbReference>
<proteinExistence type="predicted"/>
<dbReference type="STRING" id="1314783.A0A165RUZ2"/>
<protein>
    <recommendedName>
        <fullName evidence="4">Eisosome component PIL1-domain-containing protein</fullName>
    </recommendedName>
</protein>
<feature type="compositionally biased region" description="Basic and acidic residues" evidence="1">
    <location>
        <begin position="502"/>
        <end position="517"/>
    </location>
</feature>
<dbReference type="GO" id="GO:0006897">
    <property type="term" value="P:endocytosis"/>
    <property type="evidence" value="ECO:0007669"/>
    <property type="project" value="TreeGrafter"/>
</dbReference>
<sequence>MFRQAAKKIAHNSTLPVLGGNKDLRALQDLITAEKSVLNSLQRLSADMAKASEALKAWGLGEGDDLGDTLTASCALYLHFSDALQVLANHEVTVREHMKSVRTREERLDDLRRRRKSLASEADSAEKKLSKMGPDNRNLQTQIDHLNKLREDIRIMDTDIMVEEASLGDYKRSTSRAWLGYKFGGLVECCEKGVIIGEHGKLVIAEIPLDKTEPGLPRAYYNGHANAENLVADARRALATVSLSADPNLGGPIRPINQYESSDLASLAPRHGMQVSGSQMGDVSRRTSVIMPVQMGDASLADTLSINGQMPRSPLTGGYGSQIPSSNPYMAQGGQSLSYIDNAPPPPADSVEFGVLPQEPYSPRASSMRSPEERDRLMGPRSSRFSTVPALGGPRPPPGARDSQIYAAPREDRPPSLDVERPQDDFSSSIAQALADKFSLDPAVNGGAATPRGADFSKKNSQVGRARSPPSPPPVYSSVVGHDEDDVQLAYTSPSEDGPETSPERRSKEDRRVKFEDSAENAPSSSQEADWVVQDAGRESEHSGTSELLSTEVPPPPSAPEAHPQEPPPQIPSSPLPEPTPPADERSLDAEAARAVSREIDALISSPALTSPITEPSQRVPSPLAPPQAPFARRAVSPRPQMDVAAPLPGGPRVATGGGSQLGGYVGGYMRERDRSLASPTSSLAQSTADEREPASPTSSRSRLSGDGPATAVVPAIALSRPSPSPSTFSVNTNTASYRATPQSEYASPLTSPLPTPTVPGSSFYSLPSASGSGKISAAAFRRQARSPSVTVAASGEAPNVDTGPLMVKKRPLPASPSGNSAPGALRQAVPRVPSAPPNRWGSLDGGGGGGSGRLRSASAAQAQALPGDRSSRVGGDGAASDDEYDYLSAYTGPEGGEGGGYEHGRFATNLEQDGGVGLR</sequence>
<dbReference type="GO" id="GO:0070941">
    <property type="term" value="P:eisosome assembly"/>
    <property type="evidence" value="ECO:0007669"/>
    <property type="project" value="TreeGrafter"/>
</dbReference>
<feature type="compositionally biased region" description="Polar residues" evidence="1">
    <location>
        <begin position="726"/>
        <end position="746"/>
    </location>
</feature>
<feature type="compositionally biased region" description="Gly residues" evidence="1">
    <location>
        <begin position="844"/>
        <end position="853"/>
    </location>
</feature>
<feature type="compositionally biased region" description="Polar residues" evidence="1">
    <location>
        <begin position="322"/>
        <end position="339"/>
    </location>
</feature>
<feature type="compositionally biased region" description="Polar residues" evidence="1">
    <location>
        <begin position="678"/>
        <end position="688"/>
    </location>
</feature>
<dbReference type="OrthoDB" id="5599269at2759"/>
<feature type="compositionally biased region" description="Basic and acidic residues" evidence="1">
    <location>
        <begin position="409"/>
        <end position="424"/>
    </location>
</feature>
<accession>A0A165RUZ2</accession>
<organism evidence="2 3">
    <name type="scientific">Daedalea quercina L-15889</name>
    <dbReference type="NCBI Taxonomy" id="1314783"/>
    <lineage>
        <taxon>Eukaryota</taxon>
        <taxon>Fungi</taxon>
        <taxon>Dikarya</taxon>
        <taxon>Basidiomycota</taxon>
        <taxon>Agaricomycotina</taxon>
        <taxon>Agaricomycetes</taxon>
        <taxon>Polyporales</taxon>
        <taxon>Fomitopsis</taxon>
    </lineage>
</organism>
<dbReference type="GO" id="GO:0005886">
    <property type="term" value="C:plasma membrane"/>
    <property type="evidence" value="ECO:0007669"/>
    <property type="project" value="TreeGrafter"/>
</dbReference>
<dbReference type="Proteomes" id="UP000076727">
    <property type="component" value="Unassembled WGS sequence"/>
</dbReference>
<dbReference type="AlphaFoldDB" id="A0A165RUZ2"/>
<dbReference type="PANTHER" id="PTHR31962:SF6">
    <property type="entry name" value="EISOSOME COMPONENT PIL1-DOMAIN-CONTAINING PROTEIN"/>
    <property type="match status" value="1"/>
</dbReference>
<name>A0A165RUZ2_9APHY</name>